<keyword evidence="7" id="KW-0408">Iron</keyword>
<dbReference type="InterPro" id="IPR015422">
    <property type="entry name" value="PyrdxlP-dep_Trfase_small"/>
</dbReference>
<dbReference type="Pfam" id="PF00266">
    <property type="entry name" value="Aminotran_5"/>
    <property type="match status" value="1"/>
</dbReference>
<dbReference type="PROSITE" id="PS00595">
    <property type="entry name" value="AA_TRANSFER_CLASS_5"/>
    <property type="match status" value="1"/>
</dbReference>
<dbReference type="InterPro" id="IPR020578">
    <property type="entry name" value="Aminotrans_V_PyrdxlP_BS"/>
</dbReference>
<dbReference type="InterPro" id="IPR015421">
    <property type="entry name" value="PyrdxlP-dep_Trfase_major"/>
</dbReference>
<evidence type="ECO:0000256" key="3">
    <source>
        <dbReference type="ARBA" id="ARBA00012239"/>
    </source>
</evidence>
<evidence type="ECO:0000313" key="13">
    <source>
        <dbReference type="Proteomes" id="UP001576762"/>
    </source>
</evidence>
<dbReference type="Gene3D" id="3.90.1150.10">
    <property type="entry name" value="Aspartate Aminotransferase, domain 1"/>
    <property type="match status" value="1"/>
</dbReference>
<name>A0ABV4W7H9_9GAMM</name>
<organism evidence="12 13">
    <name type="scientific">Marinobacter shengliensis</name>
    <dbReference type="NCBI Taxonomy" id="1389223"/>
    <lineage>
        <taxon>Bacteria</taxon>
        <taxon>Pseudomonadati</taxon>
        <taxon>Pseudomonadota</taxon>
        <taxon>Gammaproteobacteria</taxon>
        <taxon>Pseudomonadales</taxon>
        <taxon>Marinobacteraceae</taxon>
        <taxon>Marinobacter</taxon>
    </lineage>
</organism>
<proteinExistence type="inferred from homology"/>
<comment type="similarity">
    <text evidence="2">Belongs to the class-V pyridoxal-phosphate-dependent aminotransferase family. NifS/IscS subfamily.</text>
</comment>
<keyword evidence="6" id="KW-0663">Pyridoxal phosphate</keyword>
<accession>A0ABV4W7H9</accession>
<dbReference type="RefSeq" id="WP_374814478.1">
    <property type="nucleotide sequence ID" value="NZ_JBHFLD010000014.1"/>
</dbReference>
<comment type="catalytic activity">
    <reaction evidence="9">
        <text>(sulfur carrier)-H + L-cysteine = (sulfur carrier)-SH + L-alanine</text>
        <dbReference type="Rhea" id="RHEA:43892"/>
        <dbReference type="Rhea" id="RHEA-COMP:14737"/>
        <dbReference type="Rhea" id="RHEA-COMP:14739"/>
        <dbReference type="ChEBI" id="CHEBI:29917"/>
        <dbReference type="ChEBI" id="CHEBI:35235"/>
        <dbReference type="ChEBI" id="CHEBI:57972"/>
        <dbReference type="ChEBI" id="CHEBI:64428"/>
        <dbReference type="EC" id="2.8.1.7"/>
    </reaction>
</comment>
<dbReference type="PIRSF" id="PIRSF005572">
    <property type="entry name" value="NifS"/>
    <property type="match status" value="1"/>
</dbReference>
<keyword evidence="5" id="KW-0479">Metal-binding</keyword>
<dbReference type="InterPro" id="IPR000192">
    <property type="entry name" value="Aminotrans_V_dom"/>
</dbReference>
<evidence type="ECO:0000256" key="8">
    <source>
        <dbReference type="ARBA" id="ARBA00023014"/>
    </source>
</evidence>
<dbReference type="Gene3D" id="3.40.640.10">
    <property type="entry name" value="Type I PLP-dependent aspartate aminotransferase-like (Major domain)"/>
    <property type="match status" value="1"/>
</dbReference>
<evidence type="ECO:0000313" key="12">
    <source>
        <dbReference type="EMBL" id="MFB2716140.1"/>
    </source>
</evidence>
<evidence type="ECO:0000256" key="7">
    <source>
        <dbReference type="ARBA" id="ARBA00023004"/>
    </source>
</evidence>
<gene>
    <name evidence="12" type="ORF">ACE05E_11665</name>
</gene>
<evidence type="ECO:0000256" key="10">
    <source>
        <dbReference type="RuleBase" id="RU004504"/>
    </source>
</evidence>
<feature type="domain" description="Aminotransferase class V" evidence="11">
    <location>
        <begin position="7"/>
        <end position="369"/>
    </location>
</feature>
<keyword evidence="8" id="KW-0411">Iron-sulfur</keyword>
<evidence type="ECO:0000256" key="1">
    <source>
        <dbReference type="ARBA" id="ARBA00001933"/>
    </source>
</evidence>
<dbReference type="EC" id="2.8.1.7" evidence="3"/>
<dbReference type="Gene3D" id="1.10.260.50">
    <property type="match status" value="1"/>
</dbReference>
<keyword evidence="4" id="KW-0808">Transferase</keyword>
<dbReference type="PANTHER" id="PTHR11601">
    <property type="entry name" value="CYSTEINE DESULFURYLASE FAMILY MEMBER"/>
    <property type="match status" value="1"/>
</dbReference>
<comment type="caution">
    <text evidence="12">The sequence shown here is derived from an EMBL/GenBank/DDBJ whole genome shotgun (WGS) entry which is preliminary data.</text>
</comment>
<protein>
    <recommendedName>
        <fullName evidence="3">cysteine desulfurase</fullName>
        <ecNumber evidence="3">2.8.1.7</ecNumber>
    </recommendedName>
</protein>
<dbReference type="EMBL" id="JBHFLD010000014">
    <property type="protein sequence ID" value="MFB2716140.1"/>
    <property type="molecule type" value="Genomic_DNA"/>
</dbReference>
<dbReference type="SUPFAM" id="SSF53383">
    <property type="entry name" value="PLP-dependent transferases"/>
    <property type="match status" value="1"/>
</dbReference>
<sequence length="385" mass="41369">MRVSDSIYLDYQASTPADTRVVEAMLPYFTDSFGNPHSSNHILGWKSADSIESARYEVASLVGALPEEIVFTSGATEANNHAIFGVLAGNQTDRKTILISAIEHKCVKEAAYFFARQFGHRIMEVPVLESGLVDRAAFLSLLTDDVVLVSVMAVNNEIGTIQDVAWLAEHAKRVGAIFHCDAAQAPEAIDLDVVELGIDLLSLSAHKIYGPKGVGALYIESSLQNDFLPLVHGGGQQSGLRSGTLPTPLCVGFGVAASIIRKEGIQNRERLQELSFGLLENLRRANVIFSINGDAINRHPGNLNLEFPGIEAESLINMLQPSICASTGSACNSGIIQSSYVLRSIGLSEERASASIRFSVGRFSDEEQLVEAANKIAIAISSISP</sequence>
<dbReference type="InterPro" id="IPR015424">
    <property type="entry name" value="PyrdxlP-dep_Trfase"/>
</dbReference>
<evidence type="ECO:0000259" key="11">
    <source>
        <dbReference type="Pfam" id="PF00266"/>
    </source>
</evidence>
<comment type="cofactor">
    <cofactor evidence="1 10">
        <name>pyridoxal 5'-phosphate</name>
        <dbReference type="ChEBI" id="CHEBI:597326"/>
    </cofactor>
</comment>
<evidence type="ECO:0000256" key="9">
    <source>
        <dbReference type="ARBA" id="ARBA00050776"/>
    </source>
</evidence>
<evidence type="ECO:0000256" key="2">
    <source>
        <dbReference type="ARBA" id="ARBA00006490"/>
    </source>
</evidence>
<dbReference type="Proteomes" id="UP001576762">
    <property type="component" value="Unassembled WGS sequence"/>
</dbReference>
<evidence type="ECO:0000256" key="5">
    <source>
        <dbReference type="ARBA" id="ARBA00022723"/>
    </source>
</evidence>
<evidence type="ECO:0000256" key="4">
    <source>
        <dbReference type="ARBA" id="ARBA00022679"/>
    </source>
</evidence>
<evidence type="ECO:0000256" key="6">
    <source>
        <dbReference type="ARBA" id="ARBA00022898"/>
    </source>
</evidence>
<dbReference type="InterPro" id="IPR016454">
    <property type="entry name" value="Cysteine_dSase"/>
</dbReference>
<dbReference type="PANTHER" id="PTHR11601:SF34">
    <property type="entry name" value="CYSTEINE DESULFURASE"/>
    <property type="match status" value="1"/>
</dbReference>
<keyword evidence="13" id="KW-1185">Reference proteome</keyword>
<reference evidence="12 13" key="1">
    <citation type="submission" date="2024-09" db="EMBL/GenBank/DDBJ databases">
        <title>Draft genome sequences of 6 high pH adapted Marinobacter shengliensis sp. isolated from Mariana forearc serpentinite mud volcanoes.</title>
        <authorList>
            <person name="Elkassas S."/>
            <person name="Serres M."/>
            <person name="Michael N."/>
            <person name="Amina P."/>
            <person name="Teodora Z."/>
            <person name="Julie H."/>
        </authorList>
    </citation>
    <scope>NUCLEOTIDE SEQUENCE [LARGE SCALE GENOMIC DNA]</scope>
    <source>
        <strain evidence="12 13">EB4</strain>
    </source>
</reference>